<dbReference type="Pfam" id="PF08742">
    <property type="entry name" value="C8"/>
    <property type="match status" value="5"/>
</dbReference>
<dbReference type="GO" id="GO:0005201">
    <property type="term" value="F:extracellular matrix structural constituent"/>
    <property type="evidence" value="ECO:0000318"/>
    <property type="project" value="GO_Central"/>
</dbReference>
<keyword evidence="2" id="KW-1015">Disulfide bond</keyword>
<feature type="domain" description="VWFD" evidence="4">
    <location>
        <begin position="170"/>
        <end position="351"/>
    </location>
</feature>
<dbReference type="InterPro" id="IPR002919">
    <property type="entry name" value="TIL_dom"/>
</dbReference>
<dbReference type="EMBL" id="EAAA01000773">
    <property type="status" value="NOT_ANNOTATED_CDS"/>
    <property type="molecule type" value="Genomic_DNA"/>
</dbReference>
<feature type="domain" description="VWFD" evidence="4">
    <location>
        <begin position="1360"/>
        <end position="1529"/>
    </location>
</feature>
<feature type="domain" description="VWFD" evidence="4">
    <location>
        <begin position="582"/>
        <end position="768"/>
    </location>
</feature>
<organism evidence="5 6">
    <name type="scientific">Ciona intestinalis</name>
    <name type="common">Transparent sea squirt</name>
    <name type="synonym">Ascidia intestinalis</name>
    <dbReference type="NCBI Taxonomy" id="7719"/>
    <lineage>
        <taxon>Eukaryota</taxon>
        <taxon>Metazoa</taxon>
        <taxon>Chordata</taxon>
        <taxon>Tunicata</taxon>
        <taxon>Ascidiacea</taxon>
        <taxon>Phlebobranchia</taxon>
        <taxon>Cionidae</taxon>
        <taxon>Ciona</taxon>
    </lineage>
</organism>
<evidence type="ECO:0000256" key="3">
    <source>
        <dbReference type="ARBA" id="ARBA00023180"/>
    </source>
</evidence>
<dbReference type="InterPro" id="IPR050780">
    <property type="entry name" value="Mucin_vWF_Thrombospondin_sf"/>
</dbReference>
<dbReference type="PROSITE" id="PS51233">
    <property type="entry name" value="VWFD"/>
    <property type="match status" value="4"/>
</dbReference>
<dbReference type="GO" id="GO:0005615">
    <property type="term" value="C:extracellular space"/>
    <property type="evidence" value="ECO:0000318"/>
    <property type="project" value="GO_Central"/>
</dbReference>
<dbReference type="CDD" id="cd19941">
    <property type="entry name" value="TIL"/>
    <property type="match status" value="5"/>
</dbReference>
<name>H2Y2J7_CIOIN</name>
<dbReference type="Pfam" id="PF12714">
    <property type="entry name" value="TILa"/>
    <property type="match status" value="2"/>
</dbReference>
<dbReference type="SMART" id="SM00216">
    <property type="entry name" value="VWD"/>
    <property type="match status" value="4"/>
</dbReference>
<evidence type="ECO:0000256" key="1">
    <source>
        <dbReference type="ARBA" id="ARBA00022737"/>
    </source>
</evidence>
<dbReference type="Pfam" id="PF00094">
    <property type="entry name" value="VWD"/>
    <property type="match status" value="4"/>
</dbReference>
<dbReference type="Ensembl" id="ENSCINT00000033684.1">
    <property type="protein sequence ID" value="ENSCINP00000036132.1"/>
    <property type="gene ID" value="ENSCING00000025115.1"/>
</dbReference>
<dbReference type="InterPro" id="IPR001846">
    <property type="entry name" value="VWF_type-D"/>
</dbReference>
<sequence length="1719" mass="188291">MRHYTQCIDDMCASQGSNTTLTEAIESYARECLSQGVQVCNWRQAIPSRSSNFTMCASNSHYNDCASGCPDSCGVVPFPERCPMIESCECDEGYILQGTQCVSLTQCNCYVNDNIVEYGTSYLTSNCKAECTCYGNNKTTCNPVTGCATMYNCVEENGLQSCVKTLQPRVSCTSIGGLHYTTFDGSAFRALSTCTYTMVRSLDGASGIPSFYVAVTYQSVTSYNSAVKEIRIVYENTTVVMARHGVMVSMNETLFQINGIYVIPGTQYNGVNVTQVGGDAVVVLPFKLVVRWNGLGFLQIDAWRPLMGKIEGLCGDFDDNPNNDFVPRPDTSNTAASVLQHWELTNQTGCSIATPPAPPCEGNSLTIARSRCDVLLDGTGPFSQCHDLLEPRHAYQTCVYQSCTSGHDPAAEMRVISSYGNQCRNRGGVPGTLDTTLPCPMNSTYQACGMQCQALCTDRDASFCSSISLLGRQCVSEGCQCDAGLVYENGSCVSSDSCGCLAPWGAYITAGSSLVDAACGIECNCVSGVMTCRNTSCYMDQYCGARNGVHGCHWKYPCTILICKSALYERDGAVCICNYSKKQCKVSGDPHYTTFDGKRYDFQGTCIYQTVKTTFNSTRGRLEPFSILVENELRSKSFRKVSWFRRAFIDIKGTLIVFRKRRKISVDGILVNVPIQIEVDSANIVNINQRGSLVVLTTSFGLTITYDGNARFIITLSGSYANLVTGLCGNINGNENDDLRLASNHSILANPNKFGNSYKVGGWSAGCQDGDPNDADGNCIEANNYRNLCNVVDGSCFTECRAGIKTPDTFKDCVFDMCVTSGDLQALEEAVADYADSCQENGFKICDWRKITKTPKNCQPNAHYEHEGTACPNSCIFPNRAKRCSRPKISGCVCDSGYVLSGQDCVRLSQCGCTSAGRYYKDGDTFLNTDCTERCTCRNTKLTCKATSCVAGAEKCGISPTTLEKTCMPITTATCRATGDPHYRSFDNKKFDFQGSCTYTMYKQCFCPLPKLHGFSYLVVNRTKKYQVIKYTYKLVFYVYFLCMSICNRWANDVKVDGEQEILPIVLSGFRIDIRGRFVTMTTTSGAVIKFDGETSFIIGLPTTYSGHVQGLCGNMNNDASDEFLDSRRKSLVPVVMNPLYHVFYLHRCNTPPVQHDECSRPSNAANMLACSLLTATEGCFSQCHSVISPDPFYQSCITALCRSTVYQRTTLKIQIGSYADACQLESAEICNWRDRIGAAMECLPNSRYVACGMSEPQTCANLNSPPLATTSCVEGCQCDEGYLLSGEQCVHQSTCGCFIQRKYRLPGFTFRTSDCAHECTCVGVNQTSCVLAPPCGVNEHCGVRPDGFSHCFERTLLPATCHALGDPHYQTFDGAAFDSMSTCAHIMANKSRADSTITPFTVIAINDQPRINQTVSHTRITLKEGPVIMVNGAIAYPGASFDGFTIRKLGVFVILSFNFGLVVRWDGVDRLRISAWSPLSRHVEGLCGNFDGDPTNDFAAANGGGLITDVDQFVNSWMVTGPDINGCRLRRVGDVAPPCSDNNRLLSHMRDCAILTSTTGPFAPCHGIINPRQDFKNCVFDLCAYGGNQSYMERILSSYDYDCRERNVTVTGWREVLDLPFQCSGNMVFSSCMSQCQATCSDPDRSICESNLDLGTHCIEGCQCPNGFVQSSNNSGCVPQELCGCVVNGRYQLRGFIYRQNNCSEECVCMGNNVVQCN</sequence>
<evidence type="ECO:0000256" key="2">
    <source>
        <dbReference type="ARBA" id="ARBA00023157"/>
    </source>
</evidence>
<dbReference type="STRING" id="7719.ENSCINP00000036132"/>
<evidence type="ECO:0000313" key="6">
    <source>
        <dbReference type="Proteomes" id="UP000008144"/>
    </source>
</evidence>
<reference evidence="5" key="2">
    <citation type="journal article" date="2008" name="Genome Biol.">
        <title>Improved genome assembly and evidence-based global gene model set for the chordate Ciona intestinalis: new insight into intron and operon populations.</title>
        <authorList>
            <person name="Satou Y."/>
            <person name="Mineta K."/>
            <person name="Ogasawara M."/>
            <person name="Sasakura Y."/>
            <person name="Shoguchi E."/>
            <person name="Ueno K."/>
            <person name="Yamada L."/>
            <person name="Matsumoto J."/>
            <person name="Wasserscheid J."/>
            <person name="Dewar K."/>
            <person name="Wiley G.B."/>
            <person name="Macmil S.L."/>
            <person name="Roe B.A."/>
            <person name="Zeller R.W."/>
            <person name="Hastings K.E."/>
            <person name="Lemaire P."/>
            <person name="Lindquist E."/>
            <person name="Endo T."/>
            <person name="Hotta K."/>
            <person name="Inaba K."/>
        </authorList>
    </citation>
    <scope>NUCLEOTIDE SEQUENCE [LARGE SCALE GENOMIC DNA]</scope>
    <source>
        <strain evidence="5">wild type</strain>
    </source>
</reference>
<dbReference type="PANTHER" id="PTHR11339">
    <property type="entry name" value="EXTRACELLULAR MATRIX GLYCOPROTEIN RELATED"/>
    <property type="match status" value="1"/>
</dbReference>
<dbReference type="Pfam" id="PF01826">
    <property type="entry name" value="TIL"/>
    <property type="match status" value="5"/>
</dbReference>
<dbReference type="InterPro" id="IPR014853">
    <property type="entry name" value="VWF/SSPO/ZAN-like_Cys-rich_dom"/>
</dbReference>
<dbReference type="GO" id="GO:0031012">
    <property type="term" value="C:extracellular matrix"/>
    <property type="evidence" value="ECO:0000318"/>
    <property type="project" value="GO_Central"/>
</dbReference>
<reference evidence="5" key="3">
    <citation type="submission" date="2025-08" db="UniProtKB">
        <authorList>
            <consortium name="Ensembl"/>
        </authorList>
    </citation>
    <scope>IDENTIFICATION</scope>
</reference>
<reference evidence="6" key="1">
    <citation type="journal article" date="2002" name="Science">
        <title>The draft genome of Ciona intestinalis: insights into chordate and vertebrate origins.</title>
        <authorList>
            <person name="Dehal P."/>
            <person name="Satou Y."/>
            <person name="Campbell R.K."/>
            <person name="Chapman J."/>
            <person name="Degnan B."/>
            <person name="De Tomaso A."/>
            <person name="Davidson B."/>
            <person name="Di Gregorio A."/>
            <person name="Gelpke M."/>
            <person name="Goodstein D.M."/>
            <person name="Harafuji N."/>
            <person name="Hastings K.E."/>
            <person name="Ho I."/>
            <person name="Hotta K."/>
            <person name="Huang W."/>
            <person name="Kawashima T."/>
            <person name="Lemaire P."/>
            <person name="Martinez D."/>
            <person name="Meinertzhagen I.A."/>
            <person name="Necula S."/>
            <person name="Nonaka M."/>
            <person name="Putnam N."/>
            <person name="Rash S."/>
            <person name="Saiga H."/>
            <person name="Satake M."/>
            <person name="Terry A."/>
            <person name="Yamada L."/>
            <person name="Wang H.G."/>
            <person name="Awazu S."/>
            <person name="Azumi K."/>
            <person name="Boore J."/>
            <person name="Branno M."/>
            <person name="Chin-Bow S."/>
            <person name="DeSantis R."/>
            <person name="Doyle S."/>
            <person name="Francino P."/>
            <person name="Keys D.N."/>
            <person name="Haga S."/>
            <person name="Hayashi H."/>
            <person name="Hino K."/>
            <person name="Imai K.S."/>
            <person name="Inaba K."/>
            <person name="Kano S."/>
            <person name="Kobayashi K."/>
            <person name="Kobayashi M."/>
            <person name="Lee B.I."/>
            <person name="Makabe K.W."/>
            <person name="Manohar C."/>
            <person name="Matassi G."/>
            <person name="Medina M."/>
            <person name="Mochizuki Y."/>
            <person name="Mount S."/>
            <person name="Morishita T."/>
            <person name="Miura S."/>
            <person name="Nakayama A."/>
            <person name="Nishizaka S."/>
            <person name="Nomoto H."/>
            <person name="Ohta F."/>
            <person name="Oishi K."/>
            <person name="Rigoutsos I."/>
            <person name="Sano M."/>
            <person name="Sasaki A."/>
            <person name="Sasakura Y."/>
            <person name="Shoguchi E."/>
            <person name="Shin-i T."/>
            <person name="Spagnuolo A."/>
            <person name="Stainier D."/>
            <person name="Suzuki M.M."/>
            <person name="Tassy O."/>
            <person name="Takatori N."/>
            <person name="Tokuoka M."/>
            <person name="Yagi K."/>
            <person name="Yoshizaki F."/>
            <person name="Wada S."/>
            <person name="Zhang C."/>
            <person name="Hyatt P.D."/>
            <person name="Larimer F."/>
            <person name="Detter C."/>
            <person name="Doggett N."/>
            <person name="Glavina T."/>
            <person name="Hawkins T."/>
            <person name="Richardson P."/>
            <person name="Lucas S."/>
            <person name="Kohara Y."/>
            <person name="Levine M."/>
            <person name="Satoh N."/>
            <person name="Rokhsar D.S."/>
        </authorList>
    </citation>
    <scope>NUCLEOTIDE SEQUENCE [LARGE SCALE GENOMIC DNA]</scope>
</reference>
<dbReference type="Proteomes" id="UP000008144">
    <property type="component" value="Chromosome 11"/>
</dbReference>
<keyword evidence="6" id="KW-1185">Reference proteome</keyword>
<dbReference type="InterPro" id="IPR036084">
    <property type="entry name" value="Ser_inhib-like_sf"/>
</dbReference>
<dbReference type="SMART" id="SM00832">
    <property type="entry name" value="C8"/>
    <property type="match status" value="4"/>
</dbReference>
<dbReference type="GeneTree" id="ENSGT00940000171118"/>
<reference evidence="5" key="4">
    <citation type="submission" date="2025-09" db="UniProtKB">
        <authorList>
            <consortium name="Ensembl"/>
        </authorList>
    </citation>
    <scope>IDENTIFICATION</scope>
</reference>
<protein>
    <recommendedName>
        <fullName evidence="4">VWFD domain-containing protein</fullName>
    </recommendedName>
</protein>
<dbReference type="EMBL" id="EAAA01000774">
    <property type="status" value="NOT_ANNOTATED_CDS"/>
    <property type="molecule type" value="Genomic_DNA"/>
</dbReference>
<dbReference type="InterPro" id="IPR025615">
    <property type="entry name" value="TILa_dom"/>
</dbReference>
<keyword evidence="3" id="KW-0325">Glycoprotein</keyword>
<dbReference type="InterPro" id="IPR001007">
    <property type="entry name" value="VWF_dom"/>
</dbReference>
<dbReference type="FunFam" id="2.10.25.10:FF:000055">
    <property type="entry name" value="alpha-tectorin isoform X1"/>
    <property type="match status" value="1"/>
</dbReference>
<dbReference type="OMA" id="CHDTISP"/>
<evidence type="ECO:0000313" key="5">
    <source>
        <dbReference type="Ensembl" id="ENSCINP00000036132.1"/>
    </source>
</evidence>
<evidence type="ECO:0000259" key="4">
    <source>
        <dbReference type="PROSITE" id="PS51233"/>
    </source>
</evidence>
<dbReference type="HOGENOM" id="CLU_001167_0_0_1"/>
<dbReference type="SMART" id="SM00215">
    <property type="entry name" value="VWC_out"/>
    <property type="match status" value="2"/>
</dbReference>
<dbReference type="PANTHER" id="PTHR11339:SF373">
    <property type="entry name" value="VWFD DOMAIN-CONTAINING PROTEIN"/>
    <property type="match status" value="1"/>
</dbReference>
<accession>H2Y2J7</accession>
<proteinExistence type="predicted"/>
<dbReference type="Gene3D" id="2.10.25.10">
    <property type="entry name" value="Laminin"/>
    <property type="match status" value="5"/>
</dbReference>
<feature type="domain" description="VWFD" evidence="4">
    <location>
        <begin position="973"/>
        <end position="1160"/>
    </location>
</feature>
<dbReference type="InParanoid" id="H2Y2J7"/>
<keyword evidence="1" id="KW-0677">Repeat</keyword>
<dbReference type="SUPFAM" id="SSF57567">
    <property type="entry name" value="Serine protease inhibitors"/>
    <property type="match status" value="5"/>
</dbReference>